<sequence>MFEIDARQNLEAIQPSVKVEGRSYTIREDLYVRKCYIDLWNSLNSLSLPLQRAHLCAGTSGIGKQYLSLYPYEVKEELEVFQDTFSPSRDQQEAIAKTKERQGLVN</sequence>
<dbReference type="GeneID" id="31361902"/>
<dbReference type="InParanoid" id="D3BD40"/>
<evidence type="ECO:0000313" key="1">
    <source>
        <dbReference type="EMBL" id="EFA80832.1"/>
    </source>
</evidence>
<organism evidence="1 2">
    <name type="scientific">Heterostelium pallidum (strain ATCC 26659 / Pp 5 / PN500)</name>
    <name type="common">Cellular slime mold</name>
    <name type="synonym">Polysphondylium pallidum</name>
    <dbReference type="NCBI Taxonomy" id="670386"/>
    <lineage>
        <taxon>Eukaryota</taxon>
        <taxon>Amoebozoa</taxon>
        <taxon>Evosea</taxon>
        <taxon>Eumycetozoa</taxon>
        <taxon>Dictyostelia</taxon>
        <taxon>Acytosteliales</taxon>
        <taxon>Acytosteliaceae</taxon>
        <taxon>Heterostelium</taxon>
    </lineage>
</organism>
<dbReference type="AlphaFoldDB" id="D3BD40"/>
<gene>
    <name evidence="1" type="ORF">PPL_06420</name>
</gene>
<protein>
    <submittedName>
        <fullName evidence="1">Uncharacterized protein</fullName>
    </submittedName>
</protein>
<dbReference type="EMBL" id="ADBJ01000028">
    <property type="protein sequence ID" value="EFA80832.1"/>
    <property type="molecule type" value="Genomic_DNA"/>
</dbReference>
<proteinExistence type="predicted"/>
<keyword evidence="2" id="KW-1185">Reference proteome</keyword>
<dbReference type="Proteomes" id="UP000001396">
    <property type="component" value="Unassembled WGS sequence"/>
</dbReference>
<evidence type="ECO:0000313" key="2">
    <source>
        <dbReference type="Proteomes" id="UP000001396"/>
    </source>
</evidence>
<comment type="caution">
    <text evidence="1">The sequence shown here is derived from an EMBL/GenBank/DDBJ whole genome shotgun (WGS) entry which is preliminary data.</text>
</comment>
<accession>D3BD40</accession>
<name>D3BD40_HETP5</name>
<reference evidence="1 2" key="1">
    <citation type="journal article" date="2011" name="Genome Res.">
        <title>Phylogeny-wide analysis of social amoeba genomes highlights ancient origins for complex intercellular communication.</title>
        <authorList>
            <person name="Heidel A.J."/>
            <person name="Lawal H.M."/>
            <person name="Felder M."/>
            <person name="Schilde C."/>
            <person name="Helps N.R."/>
            <person name="Tunggal B."/>
            <person name="Rivero F."/>
            <person name="John U."/>
            <person name="Schleicher M."/>
            <person name="Eichinger L."/>
            <person name="Platzer M."/>
            <person name="Noegel A.A."/>
            <person name="Schaap P."/>
            <person name="Gloeckner G."/>
        </authorList>
    </citation>
    <scope>NUCLEOTIDE SEQUENCE [LARGE SCALE GENOMIC DNA]</scope>
    <source>
        <strain evidence="2">ATCC 26659 / Pp 5 / PN500</strain>
    </source>
</reference>
<dbReference type="RefSeq" id="XP_020432951.1">
    <property type="nucleotide sequence ID" value="XM_020577277.1"/>
</dbReference>